<feature type="region of interest" description="Disordered" evidence="2">
    <location>
        <begin position="60"/>
        <end position="93"/>
    </location>
</feature>
<accession>A0A1F7KZH3</accession>
<sequence length="232" mass="26089">MKKMMIVLTFATLSAVSVHAAQNSYGRPAETNTGQQNQQQLMISSTPTGLQVQNQNQVQTQNQGEDQQLQIQTQEQEQTGTDEGKGINSQNRNQNAVEHMSEVAKKVQELQQIREEGGLGEQVRQIAQEQSIAQSVIKQNVDKLNSRGALKKLLLGTDYSAIKTLKAQLAMNQLRITQLEQIQTQLINQEDVVMVQATIQSLIEQNTALQNQINTEEKTKSMFGWMFKFFAR</sequence>
<evidence type="ECO:0000313" key="5">
    <source>
        <dbReference type="Proteomes" id="UP000177050"/>
    </source>
</evidence>
<feature type="signal peptide" evidence="3">
    <location>
        <begin position="1"/>
        <end position="20"/>
    </location>
</feature>
<feature type="compositionally biased region" description="Low complexity" evidence="2">
    <location>
        <begin position="60"/>
        <end position="81"/>
    </location>
</feature>
<protein>
    <recommendedName>
        <fullName evidence="6">DUF5667 domain-containing protein</fullName>
    </recommendedName>
</protein>
<dbReference type="Proteomes" id="UP000177050">
    <property type="component" value="Unassembled WGS sequence"/>
</dbReference>
<gene>
    <name evidence="4" type="ORF">A3K52_00665</name>
</gene>
<evidence type="ECO:0000256" key="1">
    <source>
        <dbReference type="SAM" id="Coils"/>
    </source>
</evidence>
<organism evidence="4 5">
    <name type="scientific">Candidatus Roizmanbacteria bacterium RIFOXYD1_FULL_38_12</name>
    <dbReference type="NCBI Taxonomy" id="1802093"/>
    <lineage>
        <taxon>Bacteria</taxon>
        <taxon>Candidatus Roizmaniibacteriota</taxon>
    </lineage>
</organism>
<keyword evidence="3" id="KW-0732">Signal</keyword>
<name>A0A1F7KZH3_9BACT</name>
<keyword evidence="1" id="KW-0175">Coiled coil</keyword>
<proteinExistence type="predicted"/>
<evidence type="ECO:0000256" key="2">
    <source>
        <dbReference type="SAM" id="MobiDB-lite"/>
    </source>
</evidence>
<evidence type="ECO:0008006" key="6">
    <source>
        <dbReference type="Google" id="ProtNLM"/>
    </source>
</evidence>
<comment type="caution">
    <text evidence="4">The sequence shown here is derived from an EMBL/GenBank/DDBJ whole genome shotgun (WGS) entry which is preliminary data.</text>
</comment>
<evidence type="ECO:0000313" key="4">
    <source>
        <dbReference type="EMBL" id="OGK73295.1"/>
    </source>
</evidence>
<feature type="chain" id="PRO_5009529516" description="DUF5667 domain-containing protein" evidence="3">
    <location>
        <begin position="21"/>
        <end position="232"/>
    </location>
</feature>
<dbReference type="EMBL" id="MGBR01000001">
    <property type="protein sequence ID" value="OGK73295.1"/>
    <property type="molecule type" value="Genomic_DNA"/>
</dbReference>
<reference evidence="4 5" key="1">
    <citation type="journal article" date="2016" name="Nat. Commun.">
        <title>Thousands of microbial genomes shed light on interconnected biogeochemical processes in an aquifer system.</title>
        <authorList>
            <person name="Anantharaman K."/>
            <person name="Brown C.T."/>
            <person name="Hug L.A."/>
            <person name="Sharon I."/>
            <person name="Castelle C.J."/>
            <person name="Probst A.J."/>
            <person name="Thomas B.C."/>
            <person name="Singh A."/>
            <person name="Wilkins M.J."/>
            <person name="Karaoz U."/>
            <person name="Brodie E.L."/>
            <person name="Williams K.H."/>
            <person name="Hubbard S.S."/>
            <person name="Banfield J.F."/>
        </authorList>
    </citation>
    <scope>NUCLEOTIDE SEQUENCE [LARGE SCALE GENOMIC DNA]</scope>
</reference>
<dbReference type="AlphaFoldDB" id="A0A1F7KZH3"/>
<evidence type="ECO:0000256" key="3">
    <source>
        <dbReference type="SAM" id="SignalP"/>
    </source>
</evidence>
<feature type="coiled-coil region" evidence="1">
    <location>
        <begin position="162"/>
        <end position="219"/>
    </location>
</feature>